<dbReference type="EMBL" id="CARXXK010000627">
    <property type="protein sequence ID" value="CAI6370917.1"/>
    <property type="molecule type" value="Genomic_DNA"/>
</dbReference>
<dbReference type="Proteomes" id="UP001160148">
    <property type="component" value="Unassembled WGS sequence"/>
</dbReference>
<dbReference type="AlphaFoldDB" id="A0AAV0XU18"/>
<protein>
    <submittedName>
        <fullName evidence="1">Uncharacterized protein</fullName>
    </submittedName>
</protein>
<comment type="caution">
    <text evidence="1">The sequence shown here is derived from an EMBL/GenBank/DDBJ whole genome shotgun (WGS) entry which is preliminary data.</text>
</comment>
<dbReference type="PANTHER" id="PTHR10773">
    <property type="entry name" value="DNA-DIRECTED RNA POLYMERASES I, II, AND III SUBUNIT RPABC2"/>
    <property type="match status" value="1"/>
</dbReference>
<evidence type="ECO:0000313" key="1">
    <source>
        <dbReference type="EMBL" id="CAI6370917.1"/>
    </source>
</evidence>
<accession>A0AAV0XU18</accession>
<evidence type="ECO:0000313" key="2">
    <source>
        <dbReference type="Proteomes" id="UP001160148"/>
    </source>
</evidence>
<name>A0AAV0XU18_9HEMI</name>
<dbReference type="PANTHER" id="PTHR10773:SF19">
    <property type="match status" value="1"/>
</dbReference>
<proteinExistence type="predicted"/>
<organism evidence="1 2">
    <name type="scientific">Macrosiphum euphorbiae</name>
    <name type="common">potato aphid</name>
    <dbReference type="NCBI Taxonomy" id="13131"/>
    <lineage>
        <taxon>Eukaryota</taxon>
        <taxon>Metazoa</taxon>
        <taxon>Ecdysozoa</taxon>
        <taxon>Arthropoda</taxon>
        <taxon>Hexapoda</taxon>
        <taxon>Insecta</taxon>
        <taxon>Pterygota</taxon>
        <taxon>Neoptera</taxon>
        <taxon>Paraneoptera</taxon>
        <taxon>Hemiptera</taxon>
        <taxon>Sternorrhyncha</taxon>
        <taxon>Aphidomorpha</taxon>
        <taxon>Aphidoidea</taxon>
        <taxon>Aphididae</taxon>
        <taxon>Macrosiphini</taxon>
        <taxon>Macrosiphum</taxon>
    </lineage>
</organism>
<sequence>MLPAVPSHYCRSSTSKQYISSDFNSLNHVYRFYVEHCNMKNISPVSNAVFKNKWNTEYNICIHAPKKDKCAFCEGYKNKDTKTDEDTLHYVLRVDLGSHVSSRMWLLKVPSLKYGVKQKL</sequence>
<gene>
    <name evidence="1" type="ORF">MEUPH1_LOCUS24989</name>
</gene>
<reference evidence="1 2" key="1">
    <citation type="submission" date="2023-01" db="EMBL/GenBank/DDBJ databases">
        <authorList>
            <person name="Whitehead M."/>
        </authorList>
    </citation>
    <scope>NUCLEOTIDE SEQUENCE [LARGE SCALE GENOMIC DNA]</scope>
</reference>
<keyword evidence="2" id="KW-1185">Reference proteome</keyword>